<dbReference type="AlphaFoldDB" id="A0A376MPR2"/>
<evidence type="ECO:0000313" key="2">
    <source>
        <dbReference type="Proteomes" id="UP000254817"/>
    </source>
</evidence>
<dbReference type="InterPro" id="IPR029224">
    <property type="entry name" value="PapJ"/>
</dbReference>
<gene>
    <name evidence="1" type="ORF">NCTC11112_02916</name>
</gene>
<organism evidence="1 2">
    <name type="scientific">Escherichia coli</name>
    <dbReference type="NCBI Taxonomy" id="562"/>
    <lineage>
        <taxon>Bacteria</taxon>
        <taxon>Pseudomonadati</taxon>
        <taxon>Pseudomonadota</taxon>
        <taxon>Gammaproteobacteria</taxon>
        <taxon>Enterobacterales</taxon>
        <taxon>Enterobacteriaceae</taxon>
        <taxon>Escherichia</taxon>
    </lineage>
</organism>
<evidence type="ECO:0000313" key="1">
    <source>
        <dbReference type="EMBL" id="STG52412.1"/>
    </source>
</evidence>
<dbReference type="PROSITE" id="PS51257">
    <property type="entry name" value="PROKAR_LIPOPROTEIN"/>
    <property type="match status" value="1"/>
</dbReference>
<dbReference type="EMBL" id="UGAW01000001">
    <property type="protein sequence ID" value="STG52412.1"/>
    <property type="molecule type" value="Genomic_DNA"/>
</dbReference>
<protein>
    <submittedName>
        <fullName evidence="1">PixJ protein</fullName>
    </submittedName>
</protein>
<dbReference type="Proteomes" id="UP000254817">
    <property type="component" value="Unassembled WGS sequence"/>
</dbReference>
<reference evidence="1 2" key="1">
    <citation type="submission" date="2018-06" db="EMBL/GenBank/DDBJ databases">
        <authorList>
            <consortium name="Pathogen Informatics"/>
            <person name="Doyle S."/>
        </authorList>
    </citation>
    <scope>NUCLEOTIDE SEQUENCE [LARGE SCALE GENOMIC DNA]</scope>
    <source>
        <strain evidence="1 2">NCTC11112</strain>
    </source>
</reference>
<accession>A0A376MPR2</accession>
<sequence>MNRATIGFYLAVVLGSCSMNGVSQADELLTRDDFFRSR</sequence>
<name>A0A376MPR2_ECOLX</name>
<proteinExistence type="predicted"/>
<dbReference type="Pfam" id="PF14855">
    <property type="entry name" value="PapJ"/>
    <property type="match status" value="1"/>
</dbReference>